<dbReference type="AlphaFoldDB" id="A0A834SJX1"/>
<dbReference type="EMBL" id="JAAIUW010000013">
    <property type="protein sequence ID" value="KAF7803788.1"/>
    <property type="molecule type" value="Genomic_DNA"/>
</dbReference>
<gene>
    <name evidence="2" type="ORF">G2W53_042899</name>
</gene>
<feature type="compositionally biased region" description="Polar residues" evidence="1">
    <location>
        <begin position="1"/>
        <end position="11"/>
    </location>
</feature>
<reference evidence="2" key="1">
    <citation type="submission" date="2020-09" db="EMBL/GenBank/DDBJ databases">
        <title>Genome-Enabled Discovery of Anthraquinone Biosynthesis in Senna tora.</title>
        <authorList>
            <person name="Kang S.-H."/>
            <person name="Pandey R.P."/>
            <person name="Lee C.-M."/>
            <person name="Sim J.-S."/>
            <person name="Jeong J.-T."/>
            <person name="Choi B.-S."/>
            <person name="Jung M."/>
            <person name="Ginzburg D."/>
            <person name="Zhao K."/>
            <person name="Won S.Y."/>
            <person name="Oh T.-J."/>
            <person name="Yu Y."/>
            <person name="Kim N.-H."/>
            <person name="Lee O.R."/>
            <person name="Lee T.-H."/>
            <person name="Bashyal P."/>
            <person name="Kim T.-S."/>
            <person name="Lee W.-H."/>
            <person name="Kawkins C."/>
            <person name="Kim C.-K."/>
            <person name="Kim J.S."/>
            <person name="Ahn B.O."/>
            <person name="Rhee S.Y."/>
            <person name="Sohng J.K."/>
        </authorList>
    </citation>
    <scope>NUCLEOTIDE SEQUENCE</scope>
    <source>
        <tissue evidence="2">Leaf</tissue>
    </source>
</reference>
<accession>A0A834SJX1</accession>
<proteinExistence type="predicted"/>
<feature type="compositionally biased region" description="Basic and acidic residues" evidence="1">
    <location>
        <begin position="12"/>
        <end position="21"/>
    </location>
</feature>
<evidence type="ECO:0000313" key="2">
    <source>
        <dbReference type="EMBL" id="KAF7803788.1"/>
    </source>
</evidence>
<feature type="region of interest" description="Disordered" evidence="1">
    <location>
        <begin position="1"/>
        <end position="21"/>
    </location>
</feature>
<evidence type="ECO:0000256" key="1">
    <source>
        <dbReference type="SAM" id="MobiDB-lite"/>
    </source>
</evidence>
<sequence>MYTTTYLTGTELNREKATTGHERREIASTAARRCQPPLAVGPPKPPVTVTCEAAIQRERELREGEIGLGFERNERGTEKMREMRLSGR</sequence>
<organism evidence="2 3">
    <name type="scientific">Senna tora</name>
    <dbReference type="NCBI Taxonomy" id="362788"/>
    <lineage>
        <taxon>Eukaryota</taxon>
        <taxon>Viridiplantae</taxon>
        <taxon>Streptophyta</taxon>
        <taxon>Embryophyta</taxon>
        <taxon>Tracheophyta</taxon>
        <taxon>Spermatophyta</taxon>
        <taxon>Magnoliopsida</taxon>
        <taxon>eudicotyledons</taxon>
        <taxon>Gunneridae</taxon>
        <taxon>Pentapetalae</taxon>
        <taxon>rosids</taxon>
        <taxon>fabids</taxon>
        <taxon>Fabales</taxon>
        <taxon>Fabaceae</taxon>
        <taxon>Caesalpinioideae</taxon>
        <taxon>Cassia clade</taxon>
        <taxon>Senna</taxon>
    </lineage>
</organism>
<evidence type="ECO:0000313" key="3">
    <source>
        <dbReference type="Proteomes" id="UP000634136"/>
    </source>
</evidence>
<keyword evidence="3" id="KW-1185">Reference proteome</keyword>
<protein>
    <submittedName>
        <fullName evidence="2">Uncharacterized protein</fullName>
    </submittedName>
</protein>
<feature type="region of interest" description="Disordered" evidence="1">
    <location>
        <begin position="66"/>
        <end position="88"/>
    </location>
</feature>
<dbReference type="Proteomes" id="UP000634136">
    <property type="component" value="Unassembled WGS sequence"/>
</dbReference>
<comment type="caution">
    <text evidence="2">The sequence shown here is derived from an EMBL/GenBank/DDBJ whole genome shotgun (WGS) entry which is preliminary data.</text>
</comment>
<name>A0A834SJX1_9FABA</name>